<dbReference type="InterPro" id="IPR052972">
    <property type="entry name" value="Sacsin_chaperone_reg"/>
</dbReference>
<dbReference type="Pfam" id="PF25794">
    <property type="entry name" value="SACS"/>
    <property type="match status" value="1"/>
</dbReference>
<dbReference type="InterPro" id="IPR058210">
    <property type="entry name" value="SACS/Nov_dom"/>
</dbReference>
<evidence type="ECO:0000313" key="2">
    <source>
        <dbReference type="EMBL" id="KAK2153630.1"/>
    </source>
</evidence>
<comment type="caution">
    <text evidence="2">The sequence shown here is derived from an EMBL/GenBank/DDBJ whole genome shotgun (WGS) entry which is preliminary data.</text>
</comment>
<accession>A0AAD9JK09</accession>
<dbReference type="Proteomes" id="UP001208570">
    <property type="component" value="Unassembled WGS sequence"/>
</dbReference>
<reference evidence="2" key="1">
    <citation type="journal article" date="2023" name="Mol. Biol. Evol.">
        <title>Third-Generation Sequencing Reveals the Adaptive Role of the Epigenome in Three Deep-Sea Polychaetes.</title>
        <authorList>
            <person name="Perez M."/>
            <person name="Aroh O."/>
            <person name="Sun Y."/>
            <person name="Lan Y."/>
            <person name="Juniper S.K."/>
            <person name="Young C.R."/>
            <person name="Angers B."/>
            <person name="Qian P.Y."/>
        </authorList>
    </citation>
    <scope>NUCLEOTIDE SEQUENCE</scope>
    <source>
        <strain evidence="2">P08H-3</strain>
    </source>
</reference>
<feature type="domain" description="Sacsin/Nov" evidence="1">
    <location>
        <begin position="75"/>
        <end position="201"/>
    </location>
</feature>
<dbReference type="GO" id="GO:0030544">
    <property type="term" value="F:Hsp70 protein binding"/>
    <property type="evidence" value="ECO:0007669"/>
    <property type="project" value="TreeGrafter"/>
</dbReference>
<dbReference type="EMBL" id="JAODUP010000291">
    <property type="protein sequence ID" value="KAK2153630.1"/>
    <property type="molecule type" value="Genomic_DNA"/>
</dbReference>
<keyword evidence="3" id="KW-1185">Reference proteome</keyword>
<dbReference type="PANTHER" id="PTHR15600:SF42">
    <property type="entry name" value="SACSIN"/>
    <property type="match status" value="1"/>
</dbReference>
<gene>
    <name evidence="2" type="ORF">LSH36_291g08047</name>
</gene>
<dbReference type="PANTHER" id="PTHR15600">
    <property type="entry name" value="SACSIN"/>
    <property type="match status" value="1"/>
</dbReference>
<sequence length="1288" mass="147102">MLVVLLRCIPLVNPRMLLLGIIAVMWAIYQINVATAILAEDFKSSMELIQNAEDANAKEIKLLYDRQTYGKDSHLPYILSGDKLAVIDPHQTCFPSSSFAWSLRHHSDMVTRLSCQVAPFIGKFGVTEESFTSGFYNGTLFRFPLRTFPSKLCDTVYSSERIHRLLDSFKDDAHMVLIFLIHLENIEFYEQNDHSATPRLTFRVRLSDDCLDHVRQKRAEFNNQINSNMIPDKPVSVTYPLEIETIHIRGGEQIVQRNSFLVTNYFCGSQVSAVFRKLYRDSDLRFPPWVGTALPIRDDRAPEDSDITSCDDGHVFCFLPLPAEGNTATGLPVHINGFFALEQNRKYIKMPGLFQTREDLMDKRLLWNQCMMKEALPKAYLHLILGAIRLHASPDGLVSLSVADIYRAFPDFQKVSRNWDEILPFLYSELFQHKVIHAASNGGHWVEPRNAIFNTLEKSEEACRVIIEILTTGGVNIADVPTHVLKAVQGCCRMVNGRVTPKLVAQTYSSVQQKACLSKDDRAKLLKYFLTNTKYDLLDGLDLLPLANGQFAHFTLNARRADKLIYIASDQIPMELLPGLEDQFLCRDLAEDIKTLLIRALNRGYTQLKSVDSRAFATLLPQCLPSEWRGQHQVTWKPNQPNHPPKDWLQAIWSYLVRCCPADISCFESIPLVPLHGVNSEEIQLVPLAAAGPLLVRELNEQSLPKGIQTLLERLGIIVVDEIPDYIAVLHPIVTRKYIHSPTYIGVLRAMGSITQGMGLNYLSEKIYESTSDEEKRKLRQFFNKVSEYELTSDIIAVLASLPIFETVKLKSSSPKFVSFNKVNMAAPVDKLPVTLSQDVLDLTVAYTNNLAHVLGVRILNMADLLMELVFPDIEAAFYERSDVEKLMVFILRHYFTFLEQNLKFQEALRSLPFMARKEVLLTADRFYDPDDQMLRRMFLGEENFPCGGYADPTVVTVLRQVGLRGLDDVEPEDLREACYQTEDMAQGKRTMAPEKVEIKSDAIIEYIDKHVDILAMVCDKQTLQDWLKDIGWVRRLTRKPIVYPQSLPWFSDEVGYHRPRDMIHKMHINMAGSVLPVVAKDAEKIGNAFGWLDVPVAEHLVKHLANAVNTFKGHDKVMYLEITRAVYSELSRQPEDDVHRLIDENKLESWVWHGEGFTSPRQVVFHEPFMDLRPFVYTLPVELVLFHDFFAAFGAQECCHLPSVLRQIKDKHDAAEVDHKAVTEVKKDLHLCVTILNELKSSITEDKLPELQDELVLPVHTDSNLYLKMAPLHECTYCDHEWMRQGR</sequence>
<evidence type="ECO:0000259" key="1">
    <source>
        <dbReference type="Pfam" id="PF25794"/>
    </source>
</evidence>
<proteinExistence type="predicted"/>
<name>A0AAD9JK09_9ANNE</name>
<protein>
    <recommendedName>
        <fullName evidence="1">Sacsin/Nov domain-containing protein</fullName>
    </recommendedName>
</protein>
<evidence type="ECO:0000313" key="3">
    <source>
        <dbReference type="Proteomes" id="UP001208570"/>
    </source>
</evidence>
<organism evidence="2 3">
    <name type="scientific">Paralvinella palmiformis</name>
    <dbReference type="NCBI Taxonomy" id="53620"/>
    <lineage>
        <taxon>Eukaryota</taxon>
        <taxon>Metazoa</taxon>
        <taxon>Spiralia</taxon>
        <taxon>Lophotrochozoa</taxon>
        <taxon>Annelida</taxon>
        <taxon>Polychaeta</taxon>
        <taxon>Sedentaria</taxon>
        <taxon>Canalipalpata</taxon>
        <taxon>Terebellida</taxon>
        <taxon>Terebelliformia</taxon>
        <taxon>Alvinellidae</taxon>
        <taxon>Paralvinella</taxon>
    </lineage>
</organism>